<organism evidence="1 2">
    <name type="scientific">Flavobacterium aureirubrum</name>
    <dbReference type="NCBI Taxonomy" id="3133147"/>
    <lineage>
        <taxon>Bacteria</taxon>
        <taxon>Pseudomonadati</taxon>
        <taxon>Bacteroidota</taxon>
        <taxon>Flavobacteriia</taxon>
        <taxon>Flavobacteriales</taxon>
        <taxon>Flavobacteriaceae</taxon>
        <taxon>Flavobacterium</taxon>
    </lineage>
</organism>
<gene>
    <name evidence="1" type="ORF">WFZ85_04815</name>
</gene>
<evidence type="ECO:0000313" key="1">
    <source>
        <dbReference type="EMBL" id="MEM0541924.1"/>
    </source>
</evidence>
<reference evidence="1 2" key="1">
    <citation type="submission" date="2024-03" db="EMBL/GenBank/DDBJ databases">
        <title>Two novel species of the genus Flavobacterium exhibiting potentially degradation of complex polysaccharides.</title>
        <authorList>
            <person name="Lian X."/>
        </authorList>
    </citation>
    <scope>NUCLEOTIDE SEQUENCE [LARGE SCALE GENOMIC DNA]</scope>
    <source>
        <strain evidence="2">j3</strain>
    </source>
</reference>
<name>A0ABU9N517_9FLAO</name>
<protein>
    <submittedName>
        <fullName evidence="1">Uncharacterized protein</fullName>
    </submittedName>
</protein>
<sequence>MAGRTSGRVIIPKNPGELLKLAGKIYDKHLADGAASPLNAMQDFSWAVDGPKVAPCMQNNVEAEAATKLAEQLYRQRDIDLPAIKAIVQNSASVLKGIYAKNPKVLGDYGFVVDDTKKVPKQKP</sequence>
<keyword evidence="2" id="KW-1185">Reference proteome</keyword>
<dbReference type="RefSeq" id="WP_342695148.1">
    <property type="nucleotide sequence ID" value="NZ_JBCGDO010000004.1"/>
</dbReference>
<proteinExistence type="predicted"/>
<accession>A0ABU9N517</accession>
<dbReference type="EMBL" id="JBCGDO010000004">
    <property type="protein sequence ID" value="MEM0541924.1"/>
    <property type="molecule type" value="Genomic_DNA"/>
</dbReference>
<dbReference type="Proteomes" id="UP001460072">
    <property type="component" value="Unassembled WGS sequence"/>
</dbReference>
<evidence type="ECO:0000313" key="2">
    <source>
        <dbReference type="Proteomes" id="UP001460072"/>
    </source>
</evidence>
<comment type="caution">
    <text evidence="1">The sequence shown here is derived from an EMBL/GenBank/DDBJ whole genome shotgun (WGS) entry which is preliminary data.</text>
</comment>